<keyword evidence="3" id="KW-0269">Exonuclease</keyword>
<gene>
    <name evidence="3" type="ORF">ENF32_01620</name>
</gene>
<dbReference type="Gene3D" id="3.60.21.10">
    <property type="match status" value="1"/>
</dbReference>
<dbReference type="PANTHER" id="PTHR30337:SF7">
    <property type="entry name" value="PHOSPHOESTERASE"/>
    <property type="match status" value="1"/>
</dbReference>
<dbReference type="Pfam" id="PF00149">
    <property type="entry name" value="Metallophos"/>
    <property type="match status" value="1"/>
</dbReference>
<dbReference type="SUPFAM" id="SSF56300">
    <property type="entry name" value="Metallo-dependent phosphatases"/>
    <property type="match status" value="1"/>
</dbReference>
<dbReference type="InterPro" id="IPR004843">
    <property type="entry name" value="Calcineurin-like_PHP"/>
</dbReference>
<evidence type="ECO:0000313" key="3">
    <source>
        <dbReference type="EMBL" id="HDD52752.1"/>
    </source>
</evidence>
<dbReference type="InterPro" id="IPR029052">
    <property type="entry name" value="Metallo-depent_PP-like"/>
</dbReference>
<reference evidence="3" key="1">
    <citation type="journal article" date="2020" name="mSystems">
        <title>Genome- and Community-Level Interaction Insights into Carbon Utilization and Element Cycling Functions of Hydrothermarchaeota in Hydrothermal Sediment.</title>
        <authorList>
            <person name="Zhou Z."/>
            <person name="Liu Y."/>
            <person name="Xu W."/>
            <person name="Pan J."/>
            <person name="Luo Z.H."/>
            <person name="Li M."/>
        </authorList>
    </citation>
    <scope>NUCLEOTIDE SEQUENCE [LARGE SCALE GENOMIC DNA]</scope>
    <source>
        <strain evidence="3">HyVt-115</strain>
    </source>
</reference>
<dbReference type="Proteomes" id="UP000885690">
    <property type="component" value="Unassembled WGS sequence"/>
</dbReference>
<protein>
    <submittedName>
        <fullName evidence="3">DNA repair exonuclease</fullName>
    </submittedName>
</protein>
<dbReference type="InterPro" id="IPR041796">
    <property type="entry name" value="Mre11_N"/>
</dbReference>
<dbReference type="AlphaFoldDB" id="A0A7C0U5N9"/>
<sequence length="391" mass="43952">MGTPFKGLGEVSPWLKKRLIWANFEAFRRLVDLAREADMLLLAGDLLEVGLPHLRARLELVRSLGALAGEGVRVFLVAGNHDPYPFWKEVSLPQGVHLFSPQGEAVEVTLGGSRVGISGISHGGKSVKENLVLRLIPVEGDLRLALLHAYLQGQEGHDPYAPCSLGDLVSRDFNYWALGHIHKRQVVMEDPWVVYPGNLQGRHPGEVGQKGCYRVVWDGERCQVDFRPLSPVVWATRLLSLEDVDDSEGLADLLESVKEEVRWEGGVLLRVVLEGPSPLHSMGDEEWVQLEEVLNEAEDREDFVWLILEDRLLPPLDLEGLASQEEFLAQLVKEAMELKNMVKDPSLGEELGLLWRRRDVARWLGELGEEERARLVDEALKRALVFMLGER</sequence>
<dbReference type="InterPro" id="IPR050535">
    <property type="entry name" value="DNA_Repair-Maintenance_Comp"/>
</dbReference>
<dbReference type="PANTHER" id="PTHR30337">
    <property type="entry name" value="COMPONENT OF ATP-DEPENDENT DSDNA EXONUCLEASE"/>
    <property type="match status" value="1"/>
</dbReference>
<comment type="caution">
    <text evidence="3">The sequence shown here is derived from an EMBL/GenBank/DDBJ whole genome shotgun (WGS) entry which is preliminary data.</text>
</comment>
<dbReference type="EMBL" id="DQWS01000061">
    <property type="protein sequence ID" value="HDD52752.1"/>
    <property type="molecule type" value="Genomic_DNA"/>
</dbReference>
<name>A0A7C0U5N9_9BACT</name>
<evidence type="ECO:0000256" key="1">
    <source>
        <dbReference type="ARBA" id="ARBA00022801"/>
    </source>
</evidence>
<feature type="domain" description="Calcineurin-like phosphoesterase" evidence="2">
    <location>
        <begin position="22"/>
        <end position="183"/>
    </location>
</feature>
<keyword evidence="3" id="KW-0540">Nuclease</keyword>
<accession>A0A7C0U5N9</accession>
<dbReference type="GO" id="GO:0004527">
    <property type="term" value="F:exonuclease activity"/>
    <property type="evidence" value="ECO:0007669"/>
    <property type="project" value="UniProtKB-KW"/>
</dbReference>
<evidence type="ECO:0000259" key="2">
    <source>
        <dbReference type="Pfam" id="PF00149"/>
    </source>
</evidence>
<organism evidence="3">
    <name type="scientific">Thermosulfidibacter takaii</name>
    <dbReference type="NCBI Taxonomy" id="412593"/>
    <lineage>
        <taxon>Bacteria</taxon>
        <taxon>Pseudomonadati</taxon>
        <taxon>Thermosulfidibacterota</taxon>
        <taxon>Thermosulfidibacteria</taxon>
        <taxon>Thermosulfidibacterales</taxon>
        <taxon>Thermosulfidibacteraceae</taxon>
    </lineage>
</organism>
<proteinExistence type="predicted"/>
<keyword evidence="1" id="KW-0378">Hydrolase</keyword>
<dbReference type="CDD" id="cd00840">
    <property type="entry name" value="MPP_Mre11_N"/>
    <property type="match status" value="1"/>
</dbReference>